<dbReference type="AlphaFoldDB" id="A0A8D5FKM9"/>
<gene>
    <name evidence="1" type="ORF">DGMP_06320</name>
</gene>
<organism evidence="1 2">
    <name type="scientific">Desulfomarina profundi</name>
    <dbReference type="NCBI Taxonomy" id="2772557"/>
    <lineage>
        <taxon>Bacteria</taxon>
        <taxon>Pseudomonadati</taxon>
        <taxon>Thermodesulfobacteriota</taxon>
        <taxon>Desulfobulbia</taxon>
        <taxon>Desulfobulbales</taxon>
        <taxon>Desulfobulbaceae</taxon>
        <taxon>Desulfomarina</taxon>
    </lineage>
</organism>
<keyword evidence="2" id="KW-1185">Reference proteome</keyword>
<name>A0A8D5FKM9_9BACT</name>
<reference evidence="1" key="1">
    <citation type="submission" date="2020-09" db="EMBL/GenBank/DDBJ databases">
        <title>Desulfogranum mesoprofundum gen. nov., sp. nov., a novel mesophilic, sulfate-reducing chemolithoautotroph isolated from a deep-sea hydrothermal vent chimney in the Suiyo Seamount.</title>
        <authorList>
            <person name="Hashimoto Y."/>
            <person name="Nakagawa S."/>
        </authorList>
    </citation>
    <scope>NUCLEOTIDE SEQUENCE</scope>
    <source>
        <strain evidence="1">KT2</strain>
    </source>
</reference>
<dbReference type="RefSeq" id="WP_228856116.1">
    <property type="nucleotide sequence ID" value="NZ_AP024086.1"/>
</dbReference>
<protein>
    <submittedName>
        <fullName evidence="1">Uncharacterized protein</fullName>
    </submittedName>
</protein>
<dbReference type="Proteomes" id="UP000826725">
    <property type="component" value="Chromosome"/>
</dbReference>
<proteinExistence type="predicted"/>
<accession>A0A8D5FKM9</accession>
<evidence type="ECO:0000313" key="2">
    <source>
        <dbReference type="Proteomes" id="UP000826725"/>
    </source>
</evidence>
<evidence type="ECO:0000313" key="1">
    <source>
        <dbReference type="EMBL" id="BCL59939.1"/>
    </source>
</evidence>
<sequence length="70" mass="8144">MKKVNFLKIYSKDTSTEKQREIISKNLETISRDILENSGSILALLKREHPEIQLHWSYKPSEVQDGKITS</sequence>
<dbReference type="KEGG" id="dbk:DGMP_06320"/>
<dbReference type="EMBL" id="AP024086">
    <property type="protein sequence ID" value="BCL59939.1"/>
    <property type="molecule type" value="Genomic_DNA"/>
</dbReference>